<dbReference type="Pfam" id="PF14892">
    <property type="entry name" value="PIRC1_2"/>
    <property type="match status" value="1"/>
</dbReference>
<keyword evidence="5" id="KW-0966">Cell projection</keyword>
<evidence type="ECO:0000256" key="6">
    <source>
        <dbReference type="ARBA" id="ARBA00038014"/>
    </source>
</evidence>
<dbReference type="PANTHER" id="PTHR20899">
    <property type="entry name" value="PIERCE HOMOLOG"/>
    <property type="match status" value="1"/>
</dbReference>
<evidence type="ECO:0000313" key="9">
    <source>
        <dbReference type="Proteomes" id="UP000070089"/>
    </source>
</evidence>
<dbReference type="OrthoDB" id="10249721at2759"/>
<comment type="caution">
    <text evidence="8">The sequence shown here is derived from an EMBL/GenBank/DDBJ whole genome shotgun (WGS) entry which is preliminary data.</text>
</comment>
<evidence type="ECO:0000256" key="7">
    <source>
        <dbReference type="SAM" id="MobiDB-lite"/>
    </source>
</evidence>
<keyword evidence="4" id="KW-0206">Cytoskeleton</keyword>
<dbReference type="EMBL" id="JXTI01000013">
    <property type="protein sequence ID" value="KWX15172.1"/>
    <property type="molecule type" value="Genomic_DNA"/>
</dbReference>
<dbReference type="VEuPathDB" id="GiardiaDB:QR46_0796"/>
<keyword evidence="3" id="KW-0963">Cytoplasm</keyword>
<dbReference type="PANTHER" id="PTHR20899:SF1">
    <property type="entry name" value="PIERCER OF MICROTUBULE WALL 1 PROTEIN"/>
    <property type="match status" value="1"/>
</dbReference>
<dbReference type="AlphaFoldDB" id="A0A132NZP0"/>
<evidence type="ECO:0000256" key="4">
    <source>
        <dbReference type="ARBA" id="ARBA00023212"/>
    </source>
</evidence>
<gene>
    <name evidence="8" type="ORF">QR46_0796</name>
</gene>
<dbReference type="InterPro" id="IPR026507">
    <property type="entry name" value="PIRC1/2"/>
</dbReference>
<comment type="subcellular location">
    <subcellularLocation>
        <location evidence="1">Cell projection</location>
        <location evidence="1">Cilium</location>
    </subcellularLocation>
    <subcellularLocation>
        <location evidence="2">Cytoplasm</location>
        <location evidence="2">Cytoskeleton</location>
    </subcellularLocation>
</comment>
<dbReference type="GO" id="GO:0005879">
    <property type="term" value="C:axonemal microtubule"/>
    <property type="evidence" value="ECO:0007669"/>
    <property type="project" value="InterPro"/>
</dbReference>
<feature type="region of interest" description="Disordered" evidence="7">
    <location>
        <begin position="32"/>
        <end position="72"/>
    </location>
</feature>
<sequence>MCMEKEIDYAALEQRAKELYAQIQDVNVPDRFKNPSNFSTQKLDLNSSAPLAANGSQNLSRTATEPKKSGASMFYTTSNSEYGDFTPSIVEMPTQWNGNKIIVSRQQNNIVYRYDGFNTEVDKNRYMDPYVTIRRK</sequence>
<evidence type="ECO:0000256" key="3">
    <source>
        <dbReference type="ARBA" id="ARBA00022490"/>
    </source>
</evidence>
<evidence type="ECO:0000313" key="8">
    <source>
        <dbReference type="EMBL" id="KWX15172.1"/>
    </source>
</evidence>
<reference evidence="8 9" key="1">
    <citation type="journal article" date="2015" name="Mol. Biochem. Parasitol.">
        <title>Identification of polymorphic genes for use in assemblage B genotyping assays through comparative genomics of multiple assemblage B Giardia duodenalis isolates.</title>
        <authorList>
            <person name="Wielinga C."/>
            <person name="Thompson R.C."/>
            <person name="Monis P."/>
            <person name="Ryan U."/>
        </authorList>
    </citation>
    <scope>NUCLEOTIDE SEQUENCE [LARGE SCALE GENOMIC DNA]</scope>
    <source>
        <strain evidence="8 9">BAH15c1</strain>
    </source>
</reference>
<dbReference type="Proteomes" id="UP000070089">
    <property type="component" value="Unassembled WGS sequence"/>
</dbReference>
<evidence type="ECO:0000256" key="1">
    <source>
        <dbReference type="ARBA" id="ARBA00004138"/>
    </source>
</evidence>
<protein>
    <submittedName>
        <fullName evidence="8">Uncharacterized protein</fullName>
    </submittedName>
</protein>
<feature type="compositionally biased region" description="Polar residues" evidence="7">
    <location>
        <begin position="34"/>
        <end position="63"/>
    </location>
</feature>
<dbReference type="GO" id="GO:0035082">
    <property type="term" value="P:axoneme assembly"/>
    <property type="evidence" value="ECO:0007669"/>
    <property type="project" value="InterPro"/>
</dbReference>
<evidence type="ECO:0000256" key="5">
    <source>
        <dbReference type="ARBA" id="ARBA00023273"/>
    </source>
</evidence>
<evidence type="ECO:0000256" key="2">
    <source>
        <dbReference type="ARBA" id="ARBA00004245"/>
    </source>
</evidence>
<accession>A0A132NZP0</accession>
<name>A0A132NZP0_GIAIN</name>
<comment type="similarity">
    <text evidence="6">Belongs to the PIERCE1 family.</text>
</comment>
<proteinExistence type="inferred from homology"/>
<organism evidence="8 9">
    <name type="scientific">Giardia duodenalis assemblage B</name>
    <dbReference type="NCBI Taxonomy" id="1394984"/>
    <lineage>
        <taxon>Eukaryota</taxon>
        <taxon>Metamonada</taxon>
        <taxon>Diplomonadida</taxon>
        <taxon>Hexamitidae</taxon>
        <taxon>Giardiinae</taxon>
        <taxon>Giardia</taxon>
    </lineage>
</organism>